<keyword evidence="2" id="KW-1185">Reference proteome</keyword>
<accession>A0ABQ3UYM9</accession>
<organism evidence="1 2">
    <name type="scientific">Ktedonobacter robiniae</name>
    <dbReference type="NCBI Taxonomy" id="2778365"/>
    <lineage>
        <taxon>Bacteria</taxon>
        <taxon>Bacillati</taxon>
        <taxon>Chloroflexota</taxon>
        <taxon>Ktedonobacteria</taxon>
        <taxon>Ktedonobacterales</taxon>
        <taxon>Ktedonobacteraceae</taxon>
        <taxon>Ktedonobacter</taxon>
    </lineage>
</organism>
<evidence type="ECO:0000313" key="1">
    <source>
        <dbReference type="EMBL" id="GHO57462.1"/>
    </source>
</evidence>
<dbReference type="Proteomes" id="UP000654345">
    <property type="component" value="Unassembled WGS sequence"/>
</dbReference>
<dbReference type="EMBL" id="BNJG01000002">
    <property type="protein sequence ID" value="GHO57462.1"/>
    <property type="molecule type" value="Genomic_DNA"/>
</dbReference>
<name>A0ABQ3UYM9_9CHLR</name>
<sequence length="72" mass="7922">MRRCLVDPFTQDGQISIERTIVEGTQFNLHHLSGVRDGAGKLKNGEQTFPGGLRMGAASFFARPEGLWAEDC</sequence>
<gene>
    <name evidence="1" type="ORF">KSB_59370</name>
</gene>
<reference evidence="1 2" key="1">
    <citation type="journal article" date="2021" name="Int. J. Syst. Evol. Microbiol.">
        <title>Reticulibacter mediterranei gen. nov., sp. nov., within the new family Reticulibacteraceae fam. nov., and Ktedonospora formicarum gen. nov., sp. nov., Ktedonobacter robiniae sp. nov., Dictyobacter formicarum sp. nov. and Dictyobacter arantiisoli sp. nov., belonging to the class Ktedonobacteria.</title>
        <authorList>
            <person name="Yabe S."/>
            <person name="Zheng Y."/>
            <person name="Wang C.M."/>
            <person name="Sakai Y."/>
            <person name="Abe K."/>
            <person name="Yokota A."/>
            <person name="Donadio S."/>
            <person name="Cavaletti L."/>
            <person name="Monciardini P."/>
        </authorList>
    </citation>
    <scope>NUCLEOTIDE SEQUENCE [LARGE SCALE GENOMIC DNA]</scope>
    <source>
        <strain evidence="1 2">SOSP1-30</strain>
    </source>
</reference>
<protein>
    <submittedName>
        <fullName evidence="1">Uncharacterized protein</fullName>
    </submittedName>
</protein>
<evidence type="ECO:0000313" key="2">
    <source>
        <dbReference type="Proteomes" id="UP000654345"/>
    </source>
</evidence>
<comment type="caution">
    <text evidence="1">The sequence shown here is derived from an EMBL/GenBank/DDBJ whole genome shotgun (WGS) entry which is preliminary data.</text>
</comment>
<proteinExistence type="predicted"/>